<dbReference type="Proteomes" id="UP000281549">
    <property type="component" value="Unassembled WGS sequence"/>
</dbReference>
<organism evidence="4 5">
    <name type="scientific">Rozella allomycis (strain CSF55)</name>
    <dbReference type="NCBI Taxonomy" id="988480"/>
    <lineage>
        <taxon>Eukaryota</taxon>
        <taxon>Fungi</taxon>
        <taxon>Fungi incertae sedis</taxon>
        <taxon>Cryptomycota</taxon>
        <taxon>Cryptomycota incertae sedis</taxon>
        <taxon>Rozella</taxon>
    </lineage>
</organism>
<dbReference type="GO" id="GO:0003682">
    <property type="term" value="F:chromatin binding"/>
    <property type="evidence" value="ECO:0007669"/>
    <property type="project" value="InterPro"/>
</dbReference>
<accession>A0A4V1IZD5</accession>
<sequence length="353" mass="41552">MMTPLNNQSRSLRFGVVSRCNLCLVMQILVRIRYLVFLYLAVSKMEISYKKTPPQPLTKNEQIYNFENSTQQKPGSNSDKERVFDSEDENSERNSTETDPSCDSEFDDDSYSGRSTSEKAVTRYSVLRYTSRTRTRDQKDGKNKFCFNKLRYDGEIYGVDDIVFLQPPEGEPAYIAKIKRIYVNDLDQLEPDGKGFLVSSKSLMIENHWYFRPSDLPKEIDQKKYHFEIFENLEVSSNSVECIICRANVWSLDKFCRYQSYLAKRKYFNELRQISPSLTTIPPRIESYHSDEFNENSLKFTVDPEYLDVLNGDHEKIFFCQRGYDTKKHLIVNLDSVRSQFAKRRQWISLLTY</sequence>
<dbReference type="Pfam" id="PF01426">
    <property type="entry name" value="BAH"/>
    <property type="match status" value="1"/>
</dbReference>
<dbReference type="SMART" id="SM00439">
    <property type="entry name" value="BAH"/>
    <property type="match status" value="1"/>
</dbReference>
<keyword evidence="2" id="KW-0812">Transmembrane</keyword>
<dbReference type="EMBL" id="ML005721">
    <property type="protein sequence ID" value="RKP17679.1"/>
    <property type="molecule type" value="Genomic_DNA"/>
</dbReference>
<dbReference type="Gene3D" id="2.30.30.490">
    <property type="match status" value="1"/>
</dbReference>
<feature type="transmembrane region" description="Helical" evidence="2">
    <location>
        <begin position="21"/>
        <end position="42"/>
    </location>
</feature>
<proteinExistence type="predicted"/>
<evidence type="ECO:0000256" key="2">
    <source>
        <dbReference type="SAM" id="Phobius"/>
    </source>
</evidence>
<protein>
    <recommendedName>
        <fullName evidence="3">BAH domain-containing protein</fullName>
    </recommendedName>
</protein>
<feature type="compositionally biased region" description="Acidic residues" evidence="1">
    <location>
        <begin position="100"/>
        <end position="110"/>
    </location>
</feature>
<feature type="region of interest" description="Disordered" evidence="1">
    <location>
        <begin position="67"/>
        <end position="117"/>
    </location>
</feature>
<reference evidence="5" key="1">
    <citation type="journal article" date="2018" name="Nat. Microbiol.">
        <title>Leveraging single-cell genomics to expand the fungal tree of life.</title>
        <authorList>
            <person name="Ahrendt S.R."/>
            <person name="Quandt C.A."/>
            <person name="Ciobanu D."/>
            <person name="Clum A."/>
            <person name="Salamov A."/>
            <person name="Andreopoulos B."/>
            <person name="Cheng J.F."/>
            <person name="Woyke T."/>
            <person name="Pelin A."/>
            <person name="Henrissat B."/>
            <person name="Reynolds N.K."/>
            <person name="Benny G.L."/>
            <person name="Smith M.E."/>
            <person name="James T.Y."/>
            <person name="Grigoriev I.V."/>
        </authorList>
    </citation>
    <scope>NUCLEOTIDE SEQUENCE [LARGE SCALE GENOMIC DNA]</scope>
    <source>
        <strain evidence="5">CSF55</strain>
    </source>
</reference>
<evidence type="ECO:0000313" key="4">
    <source>
        <dbReference type="EMBL" id="RKP17679.1"/>
    </source>
</evidence>
<dbReference type="InterPro" id="IPR001025">
    <property type="entry name" value="BAH_dom"/>
</dbReference>
<dbReference type="PROSITE" id="PS51038">
    <property type="entry name" value="BAH"/>
    <property type="match status" value="1"/>
</dbReference>
<feature type="domain" description="BAH" evidence="3">
    <location>
        <begin position="155"/>
        <end position="284"/>
    </location>
</feature>
<keyword evidence="2" id="KW-0472">Membrane</keyword>
<feature type="compositionally biased region" description="Polar residues" evidence="1">
    <location>
        <begin position="67"/>
        <end position="77"/>
    </location>
</feature>
<keyword evidence="2" id="KW-1133">Transmembrane helix</keyword>
<gene>
    <name evidence="4" type="ORF">ROZALSC1DRAFT_30551</name>
</gene>
<evidence type="ECO:0000256" key="1">
    <source>
        <dbReference type="SAM" id="MobiDB-lite"/>
    </source>
</evidence>
<evidence type="ECO:0000259" key="3">
    <source>
        <dbReference type="PROSITE" id="PS51038"/>
    </source>
</evidence>
<feature type="compositionally biased region" description="Basic and acidic residues" evidence="1">
    <location>
        <begin position="78"/>
        <end position="96"/>
    </location>
</feature>
<dbReference type="InterPro" id="IPR043151">
    <property type="entry name" value="BAH_sf"/>
</dbReference>
<name>A0A4V1IZD5_ROZAC</name>
<evidence type="ECO:0000313" key="5">
    <source>
        <dbReference type="Proteomes" id="UP000281549"/>
    </source>
</evidence>
<dbReference type="AlphaFoldDB" id="A0A4V1IZD5"/>